<keyword evidence="1" id="KW-0812">Transmembrane</keyword>
<dbReference type="Proteomes" id="UP000309991">
    <property type="component" value="Segment"/>
</dbReference>
<gene>
    <name evidence="2" type="ORF">UCC3521_0138</name>
</gene>
<evidence type="ECO:0000313" key="2">
    <source>
        <dbReference type="EMBL" id="QBJ03676.1"/>
    </source>
</evidence>
<sequence length="75" mass="8832">MKKTYRVPNIYLVLLIIIPLSWLINELLLWELGLVLIGYLLILLLNQLGLQAKNNRLYMEHQQVSKILNQVPIHK</sequence>
<proteinExistence type="predicted"/>
<organism evidence="2 3">
    <name type="scientific">Lactobacillus phage 3-521</name>
    <dbReference type="NCBI Taxonomy" id="2510943"/>
    <lineage>
        <taxon>Viruses</taxon>
        <taxon>Duplodnaviria</taxon>
        <taxon>Heunggongvirae</taxon>
        <taxon>Uroviricota</taxon>
        <taxon>Caudoviricetes</taxon>
        <taxon>Herelleviridae</taxon>
        <taxon>Watanabevirus</taxon>
        <taxon>Watanabevirus wv3521</taxon>
    </lineage>
</organism>
<accession>A0A4Y5FF32</accession>
<evidence type="ECO:0000313" key="3">
    <source>
        <dbReference type="Proteomes" id="UP000309991"/>
    </source>
</evidence>
<dbReference type="EMBL" id="MK504444">
    <property type="protein sequence ID" value="QBJ03676.1"/>
    <property type="molecule type" value="Genomic_DNA"/>
</dbReference>
<name>A0A4Y5FF32_9CAUD</name>
<keyword evidence="1" id="KW-1133">Transmembrane helix</keyword>
<keyword evidence="3" id="KW-1185">Reference proteome</keyword>
<feature type="transmembrane region" description="Helical" evidence="1">
    <location>
        <begin position="7"/>
        <end position="24"/>
    </location>
</feature>
<evidence type="ECO:0000256" key="1">
    <source>
        <dbReference type="SAM" id="Phobius"/>
    </source>
</evidence>
<keyword evidence="1" id="KW-0472">Membrane</keyword>
<protein>
    <submittedName>
        <fullName evidence="2">Uncharacterized protein</fullName>
    </submittedName>
</protein>
<reference evidence="2 3" key="1">
    <citation type="submission" date="2019-02" db="EMBL/GenBank/DDBJ databases">
        <title>Isolation of virulent Lactobacillus brevis phages.</title>
        <authorList>
            <person name="Feyereisen M."/>
            <person name="Mahony J."/>
            <person name="O'Sullivan T."/>
            <person name="van Sinderen D."/>
        </authorList>
    </citation>
    <scope>NUCLEOTIDE SEQUENCE [LARGE SCALE GENOMIC DNA]</scope>
</reference>
<feature type="transmembrane region" description="Helical" evidence="1">
    <location>
        <begin position="30"/>
        <end position="50"/>
    </location>
</feature>